<evidence type="ECO:0000256" key="1">
    <source>
        <dbReference type="ARBA" id="ARBA00023015"/>
    </source>
</evidence>
<dbReference type="Gene3D" id="1.10.10.60">
    <property type="entry name" value="Homeodomain-like"/>
    <property type="match status" value="1"/>
</dbReference>
<dbReference type="RefSeq" id="WP_116411206.1">
    <property type="nucleotide sequence ID" value="NZ_NBXB01000024.1"/>
</dbReference>
<dbReference type="Pfam" id="PF13305">
    <property type="entry name" value="TetR_C_33"/>
    <property type="match status" value="1"/>
</dbReference>
<accession>A0A3E0VZT2</accession>
<dbReference type="InterPro" id="IPR025996">
    <property type="entry name" value="MT1864/Rv1816-like_C"/>
</dbReference>
<dbReference type="EMBL" id="NBXB01000024">
    <property type="protein sequence ID" value="RFA15009.1"/>
    <property type="molecule type" value="Genomic_DNA"/>
</dbReference>
<dbReference type="PANTHER" id="PTHR30055:SF239">
    <property type="entry name" value="TRANSCRIPTIONAL REGULATORY PROTEIN"/>
    <property type="match status" value="1"/>
</dbReference>
<dbReference type="PANTHER" id="PTHR30055">
    <property type="entry name" value="HTH-TYPE TRANSCRIPTIONAL REGULATOR RUTR"/>
    <property type="match status" value="1"/>
</dbReference>
<keyword evidence="1" id="KW-0805">Transcription regulation</keyword>
<keyword evidence="2 4" id="KW-0238">DNA-binding</keyword>
<dbReference type="SUPFAM" id="SSF48498">
    <property type="entry name" value="Tetracyclin repressor-like, C-terminal domain"/>
    <property type="match status" value="1"/>
</dbReference>
<dbReference type="SUPFAM" id="SSF46689">
    <property type="entry name" value="Homeodomain-like"/>
    <property type="match status" value="1"/>
</dbReference>
<evidence type="ECO:0000313" key="7">
    <source>
        <dbReference type="Proteomes" id="UP000256541"/>
    </source>
</evidence>
<keyword evidence="3" id="KW-0804">Transcription</keyword>
<name>A0A3E0VZT2_9MICO</name>
<organism evidence="6 7">
    <name type="scientific">Subtercola boreus</name>
    <dbReference type="NCBI Taxonomy" id="120213"/>
    <lineage>
        <taxon>Bacteria</taxon>
        <taxon>Bacillati</taxon>
        <taxon>Actinomycetota</taxon>
        <taxon>Actinomycetes</taxon>
        <taxon>Micrococcales</taxon>
        <taxon>Microbacteriaceae</taxon>
        <taxon>Subtercola</taxon>
    </lineage>
</organism>
<dbReference type="GO" id="GO:0000976">
    <property type="term" value="F:transcription cis-regulatory region binding"/>
    <property type="evidence" value="ECO:0007669"/>
    <property type="project" value="TreeGrafter"/>
</dbReference>
<dbReference type="AlphaFoldDB" id="A0A3E0VZT2"/>
<gene>
    <name evidence="6" type="ORF">B7R22_07720</name>
</gene>
<dbReference type="Proteomes" id="UP000256541">
    <property type="component" value="Unassembled WGS sequence"/>
</dbReference>
<feature type="domain" description="HTH tetR-type" evidence="5">
    <location>
        <begin position="6"/>
        <end position="66"/>
    </location>
</feature>
<dbReference type="Pfam" id="PF00440">
    <property type="entry name" value="TetR_N"/>
    <property type="match status" value="1"/>
</dbReference>
<reference evidence="6 7" key="1">
    <citation type="submission" date="2017-04" db="EMBL/GenBank/DDBJ databases">
        <title>Comparative genome analysis of Subtercola boreus.</title>
        <authorList>
            <person name="Cho Y.-J."/>
            <person name="Cho A."/>
            <person name="Kim O.-S."/>
            <person name="Lee J.-I."/>
        </authorList>
    </citation>
    <scope>NUCLEOTIDE SEQUENCE [LARGE SCALE GENOMIC DNA]</scope>
    <source>
        <strain evidence="6 7">P27479</strain>
    </source>
</reference>
<dbReference type="PROSITE" id="PS50977">
    <property type="entry name" value="HTH_TETR_2"/>
    <property type="match status" value="1"/>
</dbReference>
<protein>
    <recommendedName>
        <fullName evidence="5">HTH tetR-type domain-containing protein</fullName>
    </recommendedName>
</protein>
<sequence>MPTPDRTSLDAIVVAARDLLERDGLPGLTMQAVAERVGVRAPSLYKRVRNRDDLVRLVAESTLTELAAELDAAPDARHLLATFRTFGLARPAAFRLVMTPGDATAAAAVSKALAATVSAGILRAAHELAGEENSLVAARTLTAWAAGFVSMELNGGFNLGGDPAEAWEFGLDRIIAAISIEPDGQPADRPPHL</sequence>
<dbReference type="InterPro" id="IPR001647">
    <property type="entry name" value="HTH_TetR"/>
</dbReference>
<comment type="caution">
    <text evidence="6">The sequence shown here is derived from an EMBL/GenBank/DDBJ whole genome shotgun (WGS) entry which is preliminary data.</text>
</comment>
<evidence type="ECO:0000259" key="5">
    <source>
        <dbReference type="PROSITE" id="PS50977"/>
    </source>
</evidence>
<dbReference type="OrthoDB" id="71867at2"/>
<dbReference type="GO" id="GO:0003700">
    <property type="term" value="F:DNA-binding transcription factor activity"/>
    <property type="evidence" value="ECO:0007669"/>
    <property type="project" value="TreeGrafter"/>
</dbReference>
<dbReference type="InterPro" id="IPR009057">
    <property type="entry name" value="Homeodomain-like_sf"/>
</dbReference>
<dbReference type="InterPro" id="IPR050109">
    <property type="entry name" value="HTH-type_TetR-like_transc_reg"/>
</dbReference>
<dbReference type="InterPro" id="IPR036271">
    <property type="entry name" value="Tet_transcr_reg_TetR-rel_C_sf"/>
</dbReference>
<dbReference type="Gene3D" id="1.10.357.10">
    <property type="entry name" value="Tetracycline Repressor, domain 2"/>
    <property type="match status" value="1"/>
</dbReference>
<evidence type="ECO:0000313" key="6">
    <source>
        <dbReference type="EMBL" id="RFA15009.1"/>
    </source>
</evidence>
<evidence type="ECO:0000256" key="4">
    <source>
        <dbReference type="PROSITE-ProRule" id="PRU00335"/>
    </source>
</evidence>
<evidence type="ECO:0000256" key="2">
    <source>
        <dbReference type="ARBA" id="ARBA00023125"/>
    </source>
</evidence>
<proteinExistence type="predicted"/>
<feature type="DNA-binding region" description="H-T-H motif" evidence="4">
    <location>
        <begin position="29"/>
        <end position="48"/>
    </location>
</feature>
<evidence type="ECO:0000256" key="3">
    <source>
        <dbReference type="ARBA" id="ARBA00023163"/>
    </source>
</evidence>